<dbReference type="PROSITE" id="PS01031">
    <property type="entry name" value="SHSP"/>
    <property type="match status" value="1"/>
</dbReference>
<evidence type="ECO:0000256" key="4">
    <source>
        <dbReference type="SAM" id="MobiDB-lite"/>
    </source>
</evidence>
<feature type="domain" description="SHSP" evidence="5">
    <location>
        <begin position="61"/>
        <end position="190"/>
    </location>
</feature>
<organism evidence="6 7">
    <name type="scientific">Batrachochytrium dendrobatidis (strain JEL423)</name>
    <dbReference type="NCBI Taxonomy" id="403673"/>
    <lineage>
        <taxon>Eukaryota</taxon>
        <taxon>Fungi</taxon>
        <taxon>Fungi incertae sedis</taxon>
        <taxon>Chytridiomycota</taxon>
        <taxon>Chytridiomycota incertae sedis</taxon>
        <taxon>Chytridiomycetes</taxon>
        <taxon>Rhizophydiales</taxon>
        <taxon>Rhizophydiales incertae sedis</taxon>
        <taxon>Batrachochytrium</taxon>
    </lineage>
</organism>
<dbReference type="Gene3D" id="2.60.40.790">
    <property type="match status" value="1"/>
</dbReference>
<dbReference type="CDD" id="cd06464">
    <property type="entry name" value="ACD_sHsps-like"/>
    <property type="match status" value="1"/>
</dbReference>
<feature type="region of interest" description="Disordered" evidence="4">
    <location>
        <begin position="108"/>
        <end position="130"/>
    </location>
</feature>
<dbReference type="STRING" id="403673.A0A177WUW0"/>
<evidence type="ECO:0000256" key="3">
    <source>
        <dbReference type="RuleBase" id="RU003616"/>
    </source>
</evidence>
<evidence type="ECO:0000256" key="1">
    <source>
        <dbReference type="ARBA" id="ARBA00023016"/>
    </source>
</evidence>
<dbReference type="EMBL" id="DS022310">
    <property type="protein sequence ID" value="OAJ43454.1"/>
    <property type="molecule type" value="Genomic_DNA"/>
</dbReference>
<accession>A0A177WUW0</accession>
<dbReference type="InterPro" id="IPR008978">
    <property type="entry name" value="HSP20-like_chaperone"/>
</dbReference>
<name>A0A177WUW0_BATDL</name>
<dbReference type="Pfam" id="PF00011">
    <property type="entry name" value="HSP20"/>
    <property type="match status" value="1"/>
</dbReference>
<proteinExistence type="inferred from homology"/>
<dbReference type="AlphaFoldDB" id="A0A177WUW0"/>
<dbReference type="Proteomes" id="UP000077115">
    <property type="component" value="Unassembled WGS sequence"/>
</dbReference>
<gene>
    <name evidence="6" type="ORF">BDEG_26813</name>
</gene>
<dbReference type="OrthoDB" id="1431247at2759"/>
<keyword evidence="1" id="KW-0346">Stress response</keyword>
<evidence type="ECO:0000256" key="2">
    <source>
        <dbReference type="PROSITE-ProRule" id="PRU00285"/>
    </source>
</evidence>
<feature type="compositionally biased region" description="Polar residues" evidence="4">
    <location>
        <begin position="109"/>
        <end position="129"/>
    </location>
</feature>
<evidence type="ECO:0000313" key="6">
    <source>
        <dbReference type="EMBL" id="OAJ43454.1"/>
    </source>
</evidence>
<evidence type="ECO:0000259" key="5">
    <source>
        <dbReference type="PROSITE" id="PS01031"/>
    </source>
</evidence>
<dbReference type="VEuPathDB" id="FungiDB:BDEG_26813"/>
<comment type="similarity">
    <text evidence="2 3">Belongs to the small heat shock protein (HSP20) family.</text>
</comment>
<dbReference type="PANTHER" id="PTHR11527">
    <property type="entry name" value="HEAT-SHOCK PROTEIN 20 FAMILY MEMBER"/>
    <property type="match status" value="1"/>
</dbReference>
<sequence>MSSLFRVFPEARSLMDPMSNRLSTPFHGPSYLTHHPFSRHMFPLTHPYMFPDPFTLSFPPFDRQAMRHPLMDVEETESSYLVSAEIPGVPRESLVCRVENGDTLVIGGSVSSNNGTEPANVTGTESTDSAVIARDPKAQPSERMYGTFQRSISFGVKIDPTKLKAGLKDGVLTVEIPKEPSANSVDIPII</sequence>
<protein>
    <recommendedName>
        <fullName evidence="5">SHSP domain-containing protein</fullName>
    </recommendedName>
</protein>
<reference evidence="6 7" key="1">
    <citation type="submission" date="2006-10" db="EMBL/GenBank/DDBJ databases">
        <title>The Genome Sequence of Batrachochytrium dendrobatidis JEL423.</title>
        <authorList>
            <consortium name="The Broad Institute Genome Sequencing Platform"/>
            <person name="Birren B."/>
            <person name="Lander E."/>
            <person name="Galagan J."/>
            <person name="Cuomo C."/>
            <person name="Devon K."/>
            <person name="Jaffe D."/>
            <person name="Butler J."/>
            <person name="Alvarez P."/>
            <person name="Gnerre S."/>
            <person name="Grabherr M."/>
            <person name="Kleber M."/>
            <person name="Mauceli E."/>
            <person name="Brockman W."/>
            <person name="Young S."/>
            <person name="LaButti K."/>
            <person name="Sykes S."/>
            <person name="DeCaprio D."/>
            <person name="Crawford M."/>
            <person name="Koehrsen M."/>
            <person name="Engels R."/>
            <person name="Montgomery P."/>
            <person name="Pearson M."/>
            <person name="Howarth C."/>
            <person name="Larson L."/>
            <person name="White J."/>
            <person name="O'Leary S."/>
            <person name="Kodira C."/>
            <person name="Zeng Q."/>
            <person name="Yandava C."/>
            <person name="Alvarado L."/>
            <person name="Longcore J."/>
            <person name="James T."/>
        </authorList>
    </citation>
    <scope>NUCLEOTIDE SEQUENCE [LARGE SCALE GENOMIC DNA]</scope>
    <source>
        <strain evidence="6 7">JEL423</strain>
    </source>
</reference>
<dbReference type="InterPro" id="IPR031107">
    <property type="entry name" value="Small_HSP"/>
</dbReference>
<reference evidence="6 7" key="2">
    <citation type="submission" date="2016-05" db="EMBL/GenBank/DDBJ databases">
        <title>Lineage-specific infection strategies underlie the spectrum of fungal disease in amphibians.</title>
        <authorList>
            <person name="Cuomo C.A."/>
            <person name="Farrer R.A."/>
            <person name="James T."/>
            <person name="Longcore J."/>
            <person name="Birren B."/>
        </authorList>
    </citation>
    <scope>NUCLEOTIDE SEQUENCE [LARGE SCALE GENOMIC DNA]</scope>
    <source>
        <strain evidence="6 7">JEL423</strain>
    </source>
</reference>
<evidence type="ECO:0000313" key="7">
    <source>
        <dbReference type="Proteomes" id="UP000077115"/>
    </source>
</evidence>
<dbReference type="InterPro" id="IPR002068">
    <property type="entry name" value="A-crystallin/Hsp20_dom"/>
</dbReference>
<dbReference type="SUPFAM" id="SSF49764">
    <property type="entry name" value="HSP20-like chaperones"/>
    <property type="match status" value="1"/>
</dbReference>